<dbReference type="OrthoDB" id="1735266at2759"/>
<protein>
    <recommendedName>
        <fullName evidence="1">DUF7746 domain-containing protein</fullName>
    </recommendedName>
</protein>
<evidence type="ECO:0000313" key="2">
    <source>
        <dbReference type="EMBL" id="KAG5599347.1"/>
    </source>
</evidence>
<dbReference type="AlphaFoldDB" id="A0A9J5YF31"/>
<feature type="domain" description="DUF7746" evidence="1">
    <location>
        <begin position="1"/>
        <end position="24"/>
    </location>
</feature>
<dbReference type="EMBL" id="JACXVP010000006">
    <property type="protein sequence ID" value="KAG5599347.1"/>
    <property type="molecule type" value="Genomic_DNA"/>
</dbReference>
<dbReference type="Pfam" id="PF24925">
    <property type="entry name" value="DUF7746"/>
    <property type="match status" value="1"/>
</dbReference>
<accession>A0A9J5YF31</accession>
<keyword evidence="3" id="KW-1185">Reference proteome</keyword>
<evidence type="ECO:0000313" key="3">
    <source>
        <dbReference type="Proteomes" id="UP000824120"/>
    </source>
</evidence>
<dbReference type="InterPro" id="IPR056648">
    <property type="entry name" value="DUF7746"/>
</dbReference>
<reference evidence="2 3" key="1">
    <citation type="submission" date="2020-09" db="EMBL/GenBank/DDBJ databases">
        <title>De no assembly of potato wild relative species, Solanum commersonii.</title>
        <authorList>
            <person name="Cho K."/>
        </authorList>
    </citation>
    <scope>NUCLEOTIDE SEQUENCE [LARGE SCALE GENOMIC DNA]</scope>
    <source>
        <strain evidence="2">LZ3.2</strain>
        <tissue evidence="2">Leaf</tissue>
    </source>
</reference>
<gene>
    <name evidence="2" type="ORF">H5410_030717</name>
</gene>
<sequence>MLMYATICKSVNNTDRTIYKMIIAVDVINAKATNEGIDNLGFALVKNREDAVYTLVLTILEHFNGEFRWYKDTYLSRVMELPEMVLSTGKQSL</sequence>
<comment type="caution">
    <text evidence="2">The sequence shown here is derived from an EMBL/GenBank/DDBJ whole genome shotgun (WGS) entry which is preliminary data.</text>
</comment>
<organism evidence="2 3">
    <name type="scientific">Solanum commersonii</name>
    <name type="common">Commerson's wild potato</name>
    <name type="synonym">Commerson's nightshade</name>
    <dbReference type="NCBI Taxonomy" id="4109"/>
    <lineage>
        <taxon>Eukaryota</taxon>
        <taxon>Viridiplantae</taxon>
        <taxon>Streptophyta</taxon>
        <taxon>Embryophyta</taxon>
        <taxon>Tracheophyta</taxon>
        <taxon>Spermatophyta</taxon>
        <taxon>Magnoliopsida</taxon>
        <taxon>eudicotyledons</taxon>
        <taxon>Gunneridae</taxon>
        <taxon>Pentapetalae</taxon>
        <taxon>asterids</taxon>
        <taxon>lamiids</taxon>
        <taxon>Solanales</taxon>
        <taxon>Solanaceae</taxon>
        <taxon>Solanoideae</taxon>
        <taxon>Solaneae</taxon>
        <taxon>Solanum</taxon>
    </lineage>
</organism>
<dbReference type="Proteomes" id="UP000824120">
    <property type="component" value="Chromosome 6"/>
</dbReference>
<evidence type="ECO:0000259" key="1">
    <source>
        <dbReference type="Pfam" id="PF24925"/>
    </source>
</evidence>
<name>A0A9J5YF31_SOLCO</name>
<proteinExistence type="predicted"/>